<dbReference type="GO" id="GO:0006139">
    <property type="term" value="P:nucleobase-containing compound metabolic process"/>
    <property type="evidence" value="ECO:0007669"/>
    <property type="project" value="InterPro"/>
</dbReference>
<dbReference type="GO" id="GO:0005737">
    <property type="term" value="C:cytoplasm"/>
    <property type="evidence" value="ECO:0000318"/>
    <property type="project" value="GO_Central"/>
</dbReference>
<evidence type="ECO:0000256" key="1">
    <source>
        <dbReference type="ARBA" id="ARBA00022722"/>
    </source>
</evidence>
<dbReference type="SMART" id="SM00474">
    <property type="entry name" value="35EXOc"/>
    <property type="match status" value="1"/>
</dbReference>
<dbReference type="PANTHER" id="PTHR13620">
    <property type="entry name" value="3-5 EXONUCLEASE"/>
    <property type="match status" value="1"/>
</dbReference>
<dbReference type="InterPro" id="IPR051132">
    <property type="entry name" value="3-5_Exonuclease_domain"/>
</dbReference>
<keyword evidence="5" id="KW-1185">Reference proteome</keyword>
<dbReference type="OMA" id="VTMGRWD"/>
<dbReference type="FunFam" id="3.30.420.10:FF:000054">
    <property type="entry name" value="Werner Syndrome-like exonuclease"/>
    <property type="match status" value="1"/>
</dbReference>
<dbReference type="KEGG" id="cann:107850715"/>
<comment type="caution">
    <text evidence="4">The sequence shown here is derived from an EMBL/GenBank/DDBJ whole genome shotgun (WGS) entry which is preliminary data.</text>
</comment>
<dbReference type="Gramene" id="PHT66682">
    <property type="protein sequence ID" value="PHT66682"/>
    <property type="gene ID" value="T459_31107"/>
</dbReference>
<dbReference type="PANTHER" id="PTHR13620:SF105">
    <property type="entry name" value="OS01G0737700 PROTEIN"/>
    <property type="match status" value="1"/>
</dbReference>
<dbReference type="GO" id="GO:0003676">
    <property type="term" value="F:nucleic acid binding"/>
    <property type="evidence" value="ECO:0007669"/>
    <property type="project" value="InterPro"/>
</dbReference>
<dbReference type="SMR" id="A0A1U8F5E6"/>
<dbReference type="Gene3D" id="3.30.420.10">
    <property type="entry name" value="Ribonuclease H-like superfamily/Ribonuclease H"/>
    <property type="match status" value="1"/>
</dbReference>
<evidence type="ECO:0000259" key="3">
    <source>
        <dbReference type="SMART" id="SM00474"/>
    </source>
</evidence>
<dbReference type="STRING" id="4072.A0A1U8F5E6"/>
<evidence type="ECO:0000256" key="2">
    <source>
        <dbReference type="ARBA" id="ARBA00022801"/>
    </source>
</evidence>
<organism evidence="4 5">
    <name type="scientific">Capsicum annuum</name>
    <name type="common">Capsicum pepper</name>
    <dbReference type="NCBI Taxonomy" id="4072"/>
    <lineage>
        <taxon>Eukaryota</taxon>
        <taxon>Viridiplantae</taxon>
        <taxon>Streptophyta</taxon>
        <taxon>Embryophyta</taxon>
        <taxon>Tracheophyta</taxon>
        <taxon>Spermatophyta</taxon>
        <taxon>Magnoliopsida</taxon>
        <taxon>eudicotyledons</taxon>
        <taxon>Gunneridae</taxon>
        <taxon>Pentapetalae</taxon>
        <taxon>asterids</taxon>
        <taxon>lamiids</taxon>
        <taxon>Solanales</taxon>
        <taxon>Solanaceae</taxon>
        <taxon>Solanoideae</taxon>
        <taxon>Capsiceae</taxon>
        <taxon>Capsicum</taxon>
    </lineage>
</organism>
<accession>A0A1U8F5E6</accession>
<proteinExistence type="predicted"/>
<dbReference type="InterPro" id="IPR036397">
    <property type="entry name" value="RNaseH_sf"/>
</dbReference>
<feature type="domain" description="3'-5' exonuclease" evidence="3">
    <location>
        <begin position="38"/>
        <end position="215"/>
    </location>
</feature>
<dbReference type="EMBL" id="AYRZ02000012">
    <property type="protein sequence ID" value="PHT66682.1"/>
    <property type="molecule type" value="Genomic_DNA"/>
</dbReference>
<evidence type="ECO:0000313" key="5">
    <source>
        <dbReference type="Proteomes" id="UP000222542"/>
    </source>
</evidence>
<reference evidence="4 5" key="1">
    <citation type="journal article" date="2014" name="Nat. Genet.">
        <title>Genome sequence of the hot pepper provides insights into the evolution of pungency in Capsicum species.</title>
        <authorList>
            <person name="Kim S."/>
            <person name="Park M."/>
            <person name="Yeom S.I."/>
            <person name="Kim Y.M."/>
            <person name="Lee J.M."/>
            <person name="Lee H.A."/>
            <person name="Seo E."/>
            <person name="Choi J."/>
            <person name="Cheong K."/>
            <person name="Kim K.T."/>
            <person name="Jung K."/>
            <person name="Lee G.W."/>
            <person name="Oh S.K."/>
            <person name="Bae C."/>
            <person name="Kim S.B."/>
            <person name="Lee H.Y."/>
            <person name="Kim S.Y."/>
            <person name="Kim M.S."/>
            <person name="Kang B.C."/>
            <person name="Jo Y.D."/>
            <person name="Yang H.B."/>
            <person name="Jeong H.J."/>
            <person name="Kang W.H."/>
            <person name="Kwon J.K."/>
            <person name="Shin C."/>
            <person name="Lim J.Y."/>
            <person name="Park J.H."/>
            <person name="Huh J.H."/>
            <person name="Kim J.S."/>
            <person name="Kim B.D."/>
            <person name="Cohen O."/>
            <person name="Paran I."/>
            <person name="Suh M.C."/>
            <person name="Lee S.B."/>
            <person name="Kim Y.K."/>
            <person name="Shin Y."/>
            <person name="Noh S.J."/>
            <person name="Park J."/>
            <person name="Seo Y.S."/>
            <person name="Kwon S.Y."/>
            <person name="Kim H.A."/>
            <person name="Park J.M."/>
            <person name="Kim H.J."/>
            <person name="Choi S.B."/>
            <person name="Bosland P.W."/>
            <person name="Reeves G."/>
            <person name="Jo S.H."/>
            <person name="Lee B.W."/>
            <person name="Cho H.T."/>
            <person name="Choi H.S."/>
            <person name="Lee M.S."/>
            <person name="Yu Y."/>
            <person name="Do Choi Y."/>
            <person name="Park B.S."/>
            <person name="van Deynze A."/>
            <person name="Ashrafi H."/>
            <person name="Hill T."/>
            <person name="Kim W.T."/>
            <person name="Pai H.S."/>
            <person name="Ahn H.K."/>
            <person name="Yeam I."/>
            <person name="Giovannoni J.J."/>
            <person name="Rose J.K."/>
            <person name="Sorensen I."/>
            <person name="Lee S.J."/>
            <person name="Kim R.W."/>
            <person name="Choi I.Y."/>
            <person name="Choi B.S."/>
            <person name="Lim J.S."/>
            <person name="Lee Y.H."/>
            <person name="Choi D."/>
        </authorList>
    </citation>
    <scope>NUCLEOTIDE SEQUENCE [LARGE SCALE GENOMIC DNA]</scope>
    <source>
        <strain evidence="5">cv. CM334</strain>
    </source>
</reference>
<dbReference type="InterPro" id="IPR002562">
    <property type="entry name" value="3'-5'_exonuclease_dom"/>
</dbReference>
<dbReference type="GO" id="GO:0008408">
    <property type="term" value="F:3'-5' exonuclease activity"/>
    <property type="evidence" value="ECO:0000318"/>
    <property type="project" value="GO_Central"/>
</dbReference>
<dbReference type="Proteomes" id="UP000222542">
    <property type="component" value="Unassembled WGS sequence"/>
</dbReference>
<keyword evidence="2" id="KW-0378">Hydrolase</keyword>
<dbReference type="CDD" id="cd06141">
    <property type="entry name" value="WRN_exo"/>
    <property type="match status" value="1"/>
</dbReference>
<dbReference type="AlphaFoldDB" id="A0A1U8F5E6"/>
<gene>
    <name evidence="4" type="ORF">T459_31107</name>
</gene>
<dbReference type="Pfam" id="PF01612">
    <property type="entry name" value="DNA_pol_A_exo1"/>
    <property type="match status" value="1"/>
</dbReference>
<name>A0A1U8F5E6_CAPAN</name>
<dbReference type="InterPro" id="IPR012337">
    <property type="entry name" value="RNaseH-like_sf"/>
</dbReference>
<keyword evidence="1" id="KW-0540">Nuclease</keyword>
<evidence type="ECO:0000313" key="4">
    <source>
        <dbReference type="EMBL" id="PHT66682.1"/>
    </source>
</evidence>
<dbReference type="OrthoDB" id="1920326at2759"/>
<dbReference type="SUPFAM" id="SSF53098">
    <property type="entry name" value="Ribonuclease H-like"/>
    <property type="match status" value="1"/>
</dbReference>
<reference evidence="4 5" key="2">
    <citation type="journal article" date="2017" name="Genome Biol.">
        <title>New reference genome sequences of hot pepper reveal the massive evolution of plant disease-resistance genes by retroduplication.</title>
        <authorList>
            <person name="Kim S."/>
            <person name="Park J."/>
            <person name="Yeom S.I."/>
            <person name="Kim Y.M."/>
            <person name="Seo E."/>
            <person name="Kim K.T."/>
            <person name="Kim M.S."/>
            <person name="Lee J.M."/>
            <person name="Cheong K."/>
            <person name="Shin H.S."/>
            <person name="Kim S.B."/>
            <person name="Han K."/>
            <person name="Lee J."/>
            <person name="Park M."/>
            <person name="Lee H.A."/>
            <person name="Lee H.Y."/>
            <person name="Lee Y."/>
            <person name="Oh S."/>
            <person name="Lee J.H."/>
            <person name="Choi E."/>
            <person name="Choi E."/>
            <person name="Lee S.E."/>
            <person name="Jeon J."/>
            <person name="Kim H."/>
            <person name="Choi G."/>
            <person name="Song H."/>
            <person name="Lee J."/>
            <person name="Lee S.C."/>
            <person name="Kwon J.K."/>
            <person name="Lee H.Y."/>
            <person name="Koo N."/>
            <person name="Hong Y."/>
            <person name="Kim R.W."/>
            <person name="Kang W.H."/>
            <person name="Huh J.H."/>
            <person name="Kang B.C."/>
            <person name="Yang T.J."/>
            <person name="Lee Y.H."/>
            <person name="Bennetzen J.L."/>
            <person name="Choi D."/>
        </authorList>
    </citation>
    <scope>NUCLEOTIDE SEQUENCE [LARGE SCALE GENOMIC DNA]</scope>
    <source>
        <strain evidence="5">cv. CM334</strain>
    </source>
</reference>
<protein>
    <recommendedName>
        <fullName evidence="3">3'-5' exonuclease domain-containing protein</fullName>
    </recommendedName>
</protein>
<sequence>MAAMNVRITDTESQDERYDLFDVHFYTDTIKTTVTSHPQIITQWINETTTTHSSSSRQLMVGLDVEWRPNFQRNQQNPVATLQICVDRRCLIIQLIYCKSIPESLIDFIGNREYKFVGVGIESDVEKLLEDYDMSVKNVVDVRGIAAEKYGMRSLKNGGLKELCSVVLEKEIVKPKSVTMGRWDSEWLSLNQIQYACLDAFVSFEIARHLNVGASASAAPTPGC</sequence>
<dbReference type="GO" id="GO:0005634">
    <property type="term" value="C:nucleus"/>
    <property type="evidence" value="ECO:0000318"/>
    <property type="project" value="GO_Central"/>
</dbReference>